<protein>
    <submittedName>
        <fullName evidence="1">Uncharacterized protein</fullName>
    </submittedName>
</protein>
<proteinExistence type="predicted"/>
<accession>A0A2M9C6F0</accession>
<dbReference type="EMBL" id="PGFD01000001">
    <property type="protein sequence ID" value="PJJ66421.1"/>
    <property type="molecule type" value="Genomic_DNA"/>
</dbReference>
<comment type="caution">
    <text evidence="1">The sequence shown here is derived from an EMBL/GenBank/DDBJ whole genome shotgun (WGS) entry which is preliminary data.</text>
</comment>
<name>A0A2M9C6F0_9FLAO</name>
<sequence>MALEFFQSSLPFTFVDEEGDVMRSIILKSKYFLWLQTIKNLIYSEKH</sequence>
<dbReference type="Proteomes" id="UP000228740">
    <property type="component" value="Unassembled WGS sequence"/>
</dbReference>
<evidence type="ECO:0000313" key="2">
    <source>
        <dbReference type="EMBL" id="PJJ66449.1"/>
    </source>
</evidence>
<keyword evidence="3" id="KW-1185">Reference proteome</keyword>
<dbReference type="EMBL" id="PGFD01000001">
    <property type="protein sequence ID" value="PJJ66449.1"/>
    <property type="molecule type" value="Genomic_DNA"/>
</dbReference>
<gene>
    <name evidence="1" type="ORF">CLV73_0404</name>
    <name evidence="2" type="ORF">CLV73_0433</name>
</gene>
<organism evidence="1 3">
    <name type="scientific">Chryseobacterium geocarposphaerae</name>
    <dbReference type="NCBI Taxonomy" id="1416776"/>
    <lineage>
        <taxon>Bacteria</taxon>
        <taxon>Pseudomonadati</taxon>
        <taxon>Bacteroidota</taxon>
        <taxon>Flavobacteriia</taxon>
        <taxon>Flavobacteriales</taxon>
        <taxon>Weeksellaceae</taxon>
        <taxon>Chryseobacterium group</taxon>
        <taxon>Chryseobacterium</taxon>
    </lineage>
</organism>
<dbReference type="AlphaFoldDB" id="A0A2M9C6F0"/>
<reference evidence="1 3" key="1">
    <citation type="submission" date="2017-11" db="EMBL/GenBank/DDBJ databases">
        <title>Genomic Encyclopedia of Archaeal and Bacterial Type Strains, Phase II (KMG-II): From Individual Species to Whole Genera.</title>
        <authorList>
            <person name="Goeker M."/>
        </authorList>
    </citation>
    <scope>NUCLEOTIDE SEQUENCE [LARGE SCALE GENOMIC DNA]</scope>
    <source>
        <strain evidence="1 3">DSM 27617</strain>
    </source>
</reference>
<evidence type="ECO:0000313" key="3">
    <source>
        <dbReference type="Proteomes" id="UP000228740"/>
    </source>
</evidence>
<evidence type="ECO:0000313" key="1">
    <source>
        <dbReference type="EMBL" id="PJJ66421.1"/>
    </source>
</evidence>